<dbReference type="InterPro" id="IPR002653">
    <property type="entry name" value="Znf_A20"/>
</dbReference>
<keyword evidence="2 4" id="KW-0863">Zinc-finger</keyword>
<dbReference type="GO" id="GO:0008270">
    <property type="term" value="F:zinc ion binding"/>
    <property type="evidence" value="ECO:0007669"/>
    <property type="project" value="UniProtKB-KW"/>
</dbReference>
<dbReference type="Proteomes" id="UP000704712">
    <property type="component" value="Unassembled WGS sequence"/>
</dbReference>
<evidence type="ECO:0000256" key="2">
    <source>
        <dbReference type="ARBA" id="ARBA00022771"/>
    </source>
</evidence>
<feature type="domain" description="A20-type" evidence="5">
    <location>
        <begin position="8"/>
        <end position="42"/>
    </location>
</feature>
<protein>
    <submittedName>
        <fullName evidence="7">AN1-like Zinc finger</fullName>
    </submittedName>
</protein>
<evidence type="ECO:0000256" key="4">
    <source>
        <dbReference type="PROSITE-ProRule" id="PRU00449"/>
    </source>
</evidence>
<dbReference type="AlphaFoldDB" id="A0A8S9U9X1"/>
<dbReference type="PANTHER" id="PTHR10634:SF149">
    <property type="entry name" value="AN1-TYPE DOMAIN-CONTAINING PROTEIN-RELATED"/>
    <property type="match status" value="1"/>
</dbReference>
<dbReference type="PANTHER" id="PTHR10634">
    <property type="entry name" value="AN1-TYPE ZINC FINGER PROTEIN"/>
    <property type="match status" value="1"/>
</dbReference>
<dbReference type="Gene3D" id="1.20.5.4770">
    <property type="match status" value="1"/>
</dbReference>
<dbReference type="SMART" id="SM00259">
    <property type="entry name" value="ZnF_A20"/>
    <property type="match status" value="1"/>
</dbReference>
<dbReference type="InterPro" id="IPR035896">
    <property type="entry name" value="AN1-like_Znf"/>
</dbReference>
<dbReference type="Pfam" id="PF01428">
    <property type="entry name" value="zf-AN1"/>
    <property type="match status" value="1"/>
</dbReference>
<dbReference type="Pfam" id="PF01754">
    <property type="entry name" value="zf-A20"/>
    <property type="match status" value="1"/>
</dbReference>
<accession>A0A8S9U9X1</accession>
<reference evidence="7" key="1">
    <citation type="submission" date="2020-03" db="EMBL/GenBank/DDBJ databases">
        <title>Hybrid Assembly of Korean Phytophthora infestans isolates.</title>
        <authorList>
            <person name="Prokchorchik M."/>
            <person name="Lee Y."/>
            <person name="Seo J."/>
            <person name="Cho J.-H."/>
            <person name="Park Y.-E."/>
            <person name="Jang D.-C."/>
            <person name="Im J.-S."/>
            <person name="Choi J.-G."/>
            <person name="Park H.-J."/>
            <person name="Lee G.-B."/>
            <person name="Lee Y.-G."/>
            <person name="Hong S.-Y."/>
            <person name="Cho K."/>
            <person name="Sohn K.H."/>
        </authorList>
    </citation>
    <scope>NUCLEOTIDE SEQUENCE</scope>
    <source>
        <strain evidence="7">KR_2_A2</strain>
    </source>
</reference>
<evidence type="ECO:0000259" key="6">
    <source>
        <dbReference type="PROSITE" id="PS51039"/>
    </source>
</evidence>
<feature type="non-terminal residue" evidence="7">
    <location>
        <position position="1"/>
    </location>
</feature>
<dbReference type="PROSITE" id="PS51039">
    <property type="entry name" value="ZF_AN1"/>
    <property type="match status" value="1"/>
</dbReference>
<dbReference type="SUPFAM" id="SSF57716">
    <property type="entry name" value="Glucocorticoid receptor-like (DNA-binding domain)"/>
    <property type="match status" value="1"/>
</dbReference>
<dbReference type="Gene3D" id="4.10.1110.10">
    <property type="entry name" value="AN1-like Zinc finger"/>
    <property type="match status" value="1"/>
</dbReference>
<dbReference type="PROSITE" id="PS51036">
    <property type="entry name" value="ZF_A20"/>
    <property type="match status" value="1"/>
</dbReference>
<evidence type="ECO:0000256" key="3">
    <source>
        <dbReference type="ARBA" id="ARBA00022833"/>
    </source>
</evidence>
<dbReference type="SMART" id="SM00154">
    <property type="entry name" value="ZnF_AN1"/>
    <property type="match status" value="1"/>
</dbReference>
<gene>
    <name evidence="7" type="ORF">GN958_ATG14546</name>
</gene>
<evidence type="ECO:0000313" key="7">
    <source>
        <dbReference type="EMBL" id="KAF4136257.1"/>
    </source>
</evidence>
<proteinExistence type="predicted"/>
<dbReference type="InterPro" id="IPR050652">
    <property type="entry name" value="AN1_A20_ZnFinger"/>
</dbReference>
<keyword evidence="3" id="KW-0862">Zinc</keyword>
<dbReference type="SUPFAM" id="SSF118310">
    <property type="entry name" value="AN1-like Zinc finger"/>
    <property type="match status" value="1"/>
</dbReference>
<dbReference type="GO" id="GO:0003677">
    <property type="term" value="F:DNA binding"/>
    <property type="evidence" value="ECO:0007669"/>
    <property type="project" value="InterPro"/>
</dbReference>
<organism evidence="7 8">
    <name type="scientific">Phytophthora infestans</name>
    <name type="common">Potato late blight agent</name>
    <name type="synonym">Botrytis infestans</name>
    <dbReference type="NCBI Taxonomy" id="4787"/>
    <lineage>
        <taxon>Eukaryota</taxon>
        <taxon>Sar</taxon>
        <taxon>Stramenopiles</taxon>
        <taxon>Oomycota</taxon>
        <taxon>Peronosporomycetes</taxon>
        <taxon>Peronosporales</taxon>
        <taxon>Peronosporaceae</taxon>
        <taxon>Phytophthora</taxon>
    </lineage>
</organism>
<comment type="caution">
    <text evidence="7">The sequence shown here is derived from an EMBL/GenBank/DDBJ whole genome shotgun (WGS) entry which is preliminary data.</text>
</comment>
<feature type="domain" description="AN1-type" evidence="6">
    <location>
        <begin position="94"/>
        <end position="140"/>
    </location>
</feature>
<evidence type="ECO:0000313" key="8">
    <source>
        <dbReference type="Proteomes" id="UP000704712"/>
    </source>
</evidence>
<name>A0A8S9U9X1_PHYIN</name>
<keyword evidence="1" id="KW-0479">Metal-binding</keyword>
<dbReference type="EMBL" id="JAACNO010001969">
    <property type="protein sequence ID" value="KAF4136257.1"/>
    <property type="molecule type" value="Genomic_DNA"/>
</dbReference>
<sequence length="211" mass="23133">IDIMQQERESAELCLNGCGFFGAPGSGGMCSVCWKKTMSDRQAASVASPRAAEQKVIEAAPLETLTAAIAEPADNNSAVLIEETAEKPAEKLVQKNKKRCWECKKKVGLTAIECRCGYVFCTSHRFEDQHSCSFDFKSADRAELARRNPGGGEFSKLEKLYQTRLKTKDEGERAGTAVSGGSALVDVILGRRLRISQRAERRGHRDSMKTA</sequence>
<evidence type="ECO:0000259" key="5">
    <source>
        <dbReference type="PROSITE" id="PS51036"/>
    </source>
</evidence>
<evidence type="ECO:0000256" key="1">
    <source>
        <dbReference type="ARBA" id="ARBA00022723"/>
    </source>
</evidence>
<dbReference type="InterPro" id="IPR000058">
    <property type="entry name" value="Znf_AN1"/>
</dbReference>